<proteinExistence type="predicted"/>
<dbReference type="EMBL" id="MN740163">
    <property type="protein sequence ID" value="QHT91160.1"/>
    <property type="molecule type" value="Genomic_DNA"/>
</dbReference>
<reference evidence="1" key="1">
    <citation type="journal article" date="2020" name="Nature">
        <title>Giant virus diversity and host interactions through global metagenomics.</title>
        <authorList>
            <person name="Schulz F."/>
            <person name="Roux S."/>
            <person name="Paez-Espino D."/>
            <person name="Jungbluth S."/>
            <person name="Walsh D.A."/>
            <person name="Denef V.J."/>
            <person name="McMahon K.D."/>
            <person name="Konstantinidis K.T."/>
            <person name="Eloe-Fadrosh E.A."/>
            <person name="Kyrpides N.C."/>
            <person name="Woyke T."/>
        </authorList>
    </citation>
    <scope>NUCLEOTIDE SEQUENCE</scope>
    <source>
        <strain evidence="1">GVMAG-M-3300023184-72</strain>
    </source>
</reference>
<name>A0A6C0IEV4_9ZZZZ</name>
<sequence length="264" mass="31647">MYITTYFKILLSIIPLFHIFKNCNSIVTIKKSNYLSIFQWRTIQSLIQNPATTYVMKQKINNILYNYYEGWAINKAFQFKKQHSYKLKHISGDELSIYSKKGLCDAIKNYNGKNGFTNYATIYINGELYKGLTQLYPITSIPKTERKVKKTFKGKEWFDYKRKLNTKFVGKEEWLIDKTIDNKIENQLSMEVLDKYTEFWKKINNIDAFSKRVFEYKYDFLLEKQRTNKHISKLMVCSEEHIRKNLQNTIEKIVEDNKNEYNIL</sequence>
<protein>
    <submittedName>
        <fullName evidence="1">Uncharacterized protein</fullName>
    </submittedName>
</protein>
<dbReference type="AlphaFoldDB" id="A0A6C0IEV4"/>
<accession>A0A6C0IEV4</accession>
<organism evidence="1">
    <name type="scientific">viral metagenome</name>
    <dbReference type="NCBI Taxonomy" id="1070528"/>
    <lineage>
        <taxon>unclassified sequences</taxon>
        <taxon>metagenomes</taxon>
        <taxon>organismal metagenomes</taxon>
    </lineage>
</organism>
<evidence type="ECO:0000313" key="1">
    <source>
        <dbReference type="EMBL" id="QHT91160.1"/>
    </source>
</evidence>